<comment type="caution">
    <text evidence="2">The sequence shown here is derived from an EMBL/GenBank/DDBJ whole genome shotgun (WGS) entry which is preliminary data.</text>
</comment>
<keyword evidence="3" id="KW-1185">Reference proteome</keyword>
<dbReference type="SUPFAM" id="SSF46785">
    <property type="entry name" value="Winged helix' DNA-binding domain"/>
    <property type="match status" value="1"/>
</dbReference>
<dbReference type="SUPFAM" id="SSF51206">
    <property type="entry name" value="cAMP-binding domain-like"/>
    <property type="match status" value="1"/>
</dbReference>
<dbReference type="InterPro" id="IPR018490">
    <property type="entry name" value="cNMP-bd_dom_sf"/>
</dbReference>
<dbReference type="CDD" id="cd00038">
    <property type="entry name" value="CAP_ED"/>
    <property type="match status" value="1"/>
</dbReference>
<dbReference type="InterPro" id="IPR014710">
    <property type="entry name" value="RmlC-like_jellyroll"/>
</dbReference>
<evidence type="ECO:0000259" key="1">
    <source>
        <dbReference type="Pfam" id="PF00027"/>
    </source>
</evidence>
<dbReference type="AlphaFoldDB" id="A0A848QQW1"/>
<dbReference type="Proteomes" id="UP000561181">
    <property type="component" value="Unassembled WGS sequence"/>
</dbReference>
<organism evidence="2 3">
    <name type="scientific">Pontixanthobacter rizhaonensis</name>
    <dbReference type="NCBI Taxonomy" id="2730337"/>
    <lineage>
        <taxon>Bacteria</taxon>
        <taxon>Pseudomonadati</taxon>
        <taxon>Pseudomonadota</taxon>
        <taxon>Alphaproteobacteria</taxon>
        <taxon>Sphingomonadales</taxon>
        <taxon>Erythrobacteraceae</taxon>
        <taxon>Pontixanthobacter</taxon>
    </lineage>
</organism>
<dbReference type="InterPro" id="IPR036390">
    <property type="entry name" value="WH_DNA-bd_sf"/>
</dbReference>
<feature type="domain" description="Cyclic nucleotide-binding" evidence="1">
    <location>
        <begin position="43"/>
        <end position="126"/>
    </location>
</feature>
<evidence type="ECO:0000313" key="2">
    <source>
        <dbReference type="EMBL" id="NMW32967.1"/>
    </source>
</evidence>
<dbReference type="EMBL" id="JABCRE010000004">
    <property type="protein sequence ID" value="NMW32967.1"/>
    <property type="molecule type" value="Genomic_DNA"/>
</dbReference>
<dbReference type="RefSeq" id="WP_170014176.1">
    <property type="nucleotide sequence ID" value="NZ_JABCRE010000004.1"/>
</dbReference>
<dbReference type="InterPro" id="IPR000595">
    <property type="entry name" value="cNMP-bd_dom"/>
</dbReference>
<dbReference type="Gene3D" id="2.60.120.10">
    <property type="entry name" value="Jelly Rolls"/>
    <property type="match status" value="1"/>
</dbReference>
<name>A0A848QQW1_9SPHN</name>
<reference evidence="2 3" key="1">
    <citation type="submission" date="2020-04" db="EMBL/GenBank/DDBJ databases">
        <authorList>
            <person name="Liu A."/>
        </authorList>
    </citation>
    <scope>NUCLEOTIDE SEQUENCE [LARGE SCALE GENOMIC DNA]</scope>
    <source>
        <strain evidence="2 3">RZ02</strain>
    </source>
</reference>
<protein>
    <submittedName>
        <fullName evidence="2">Crp/Fnr family transcriptional regulator</fullName>
    </submittedName>
</protein>
<dbReference type="Pfam" id="PF00027">
    <property type="entry name" value="cNMP_binding"/>
    <property type="match status" value="1"/>
</dbReference>
<proteinExistence type="predicted"/>
<gene>
    <name evidence="2" type="ORF">HKD42_12930</name>
</gene>
<accession>A0A848QQW1</accession>
<evidence type="ECO:0000313" key="3">
    <source>
        <dbReference type="Proteomes" id="UP000561181"/>
    </source>
</evidence>
<sequence>MKYSDRAGALVDQAEQISVLQELFGCDTSTASIVRETLTMVTAPAATTLAFQGDPSADCRFVISGAIGMRALSEDGQYTQIATVETGEVVGAFPNICEHSVELVTQDAVEMIVIGTAQLRTLAQDHSGVGLGLASLFAQQLSNVLGQMAAHVTLTAYGRVYQALLDMADSTGMITPAPVVTALGVRTQTARETASRAISDLCKVGGLTKSKKHWTITSRRMLEDMVV</sequence>